<dbReference type="AlphaFoldDB" id="A0A914WVT3"/>
<dbReference type="Pfam" id="PF02732">
    <property type="entry name" value="ERCC4"/>
    <property type="match status" value="1"/>
</dbReference>
<dbReference type="WBParaSite" id="PSAMB.scaffold5441size11672.g26729.t1">
    <property type="protein sequence ID" value="PSAMB.scaffold5441size11672.g26729.t1"/>
    <property type="gene ID" value="PSAMB.scaffold5441size11672.g26729"/>
</dbReference>
<dbReference type="GO" id="GO:0000712">
    <property type="term" value="P:resolution of meiotic recombination intermediates"/>
    <property type="evidence" value="ECO:0007669"/>
    <property type="project" value="TreeGrafter"/>
</dbReference>
<evidence type="ECO:0000256" key="6">
    <source>
        <dbReference type="ARBA" id="ARBA00022801"/>
    </source>
</evidence>
<keyword evidence="9" id="KW-0539">Nucleus</keyword>
<accession>A0A914WVT3</accession>
<keyword evidence="4" id="KW-0255">Endonuclease</keyword>
<sequence>MHDIKLHASKVEAPAVVELSGSSDEDDASEEPTTSTADTEGKEDEEVVVSRPPDPPLSVRPQGERYNLLRHLDCSKPTFVILYHVELATLRMLEMYKAANADRPLRIYVLMYRESTEEERYLTALRREQDSFENLIREQGTLLIPREYDTARDAPSRFEAPVSTRRAGGRRSNEEQQAEATRPQVIVDVREFNSELPSVVYKRGIDIAPVTLEVGDYVLAGDVCVERKALDDLVGSLQNGRVFKQAEQMLRHYSNSVLLVEASGRTNGSSKRRIGVGGGVGGGPFQGEMSKRCREIRSLLTVLVRYQPNLRIVWSTEPQATVELFEEIKFGKEEPNAEKAVAVRSDELGEEGSSLDDEDSGGTVSGRINPAARQMVTHIPTLASGDVDRVLRSASSLLWLCRADFNQLTDCCGGNHLQADALRTFFNTDFRAAGGW</sequence>
<comment type="similarity">
    <text evidence="2">Belongs to the XPF family.</text>
</comment>
<dbReference type="GO" id="GO:0000110">
    <property type="term" value="C:nucleotide-excision repair factor 1 complex"/>
    <property type="evidence" value="ECO:0007669"/>
    <property type="project" value="TreeGrafter"/>
</dbReference>
<dbReference type="PANTHER" id="PTHR10150:SF0">
    <property type="entry name" value="DNA REPAIR ENDONUCLEASE XPF"/>
    <property type="match status" value="1"/>
</dbReference>
<protein>
    <recommendedName>
        <fullName evidence="10">DNA repair endonuclease XPF</fullName>
    </recommendedName>
</protein>
<dbReference type="GO" id="GO:0003697">
    <property type="term" value="F:single-stranded DNA binding"/>
    <property type="evidence" value="ECO:0007669"/>
    <property type="project" value="TreeGrafter"/>
</dbReference>
<evidence type="ECO:0000259" key="12">
    <source>
        <dbReference type="SMART" id="SM00891"/>
    </source>
</evidence>
<keyword evidence="6" id="KW-0378">Hydrolase</keyword>
<dbReference type="InterPro" id="IPR006166">
    <property type="entry name" value="ERCC4_domain"/>
</dbReference>
<dbReference type="Gene3D" id="1.10.150.20">
    <property type="entry name" value="5' to 3' exonuclease, C-terminal subdomain"/>
    <property type="match status" value="1"/>
</dbReference>
<keyword evidence="7" id="KW-0238">DNA-binding</keyword>
<feature type="region of interest" description="Disordered" evidence="11">
    <location>
        <begin position="345"/>
        <end position="365"/>
    </location>
</feature>
<feature type="domain" description="ERCC4" evidence="12">
    <location>
        <begin position="184"/>
        <end position="264"/>
    </location>
</feature>
<dbReference type="SMART" id="SM00891">
    <property type="entry name" value="ERCC4"/>
    <property type="match status" value="1"/>
</dbReference>
<evidence type="ECO:0000313" key="14">
    <source>
        <dbReference type="WBParaSite" id="PSAMB.scaffold5441size11672.g26729.t1"/>
    </source>
</evidence>
<evidence type="ECO:0000256" key="10">
    <source>
        <dbReference type="ARBA" id="ARBA00072370"/>
    </source>
</evidence>
<evidence type="ECO:0000256" key="9">
    <source>
        <dbReference type="ARBA" id="ARBA00023242"/>
    </source>
</evidence>
<dbReference type="GO" id="GO:0000724">
    <property type="term" value="P:double-strand break repair via homologous recombination"/>
    <property type="evidence" value="ECO:0007669"/>
    <property type="project" value="TreeGrafter"/>
</dbReference>
<dbReference type="GO" id="GO:1901255">
    <property type="term" value="P:nucleotide-excision repair involved in interstrand cross-link repair"/>
    <property type="evidence" value="ECO:0007669"/>
    <property type="project" value="TreeGrafter"/>
</dbReference>
<evidence type="ECO:0000256" key="1">
    <source>
        <dbReference type="ARBA" id="ARBA00004123"/>
    </source>
</evidence>
<feature type="compositionally biased region" description="Basic and acidic residues" evidence="11">
    <location>
        <begin position="1"/>
        <end position="10"/>
    </location>
</feature>
<feature type="compositionally biased region" description="Acidic residues" evidence="11">
    <location>
        <begin position="348"/>
        <end position="360"/>
    </location>
</feature>
<organism evidence="13 14">
    <name type="scientific">Plectus sambesii</name>
    <dbReference type="NCBI Taxonomy" id="2011161"/>
    <lineage>
        <taxon>Eukaryota</taxon>
        <taxon>Metazoa</taxon>
        <taxon>Ecdysozoa</taxon>
        <taxon>Nematoda</taxon>
        <taxon>Chromadorea</taxon>
        <taxon>Plectida</taxon>
        <taxon>Plectina</taxon>
        <taxon>Plectoidea</taxon>
        <taxon>Plectidae</taxon>
        <taxon>Plectus</taxon>
    </lineage>
</organism>
<evidence type="ECO:0000256" key="11">
    <source>
        <dbReference type="SAM" id="MobiDB-lite"/>
    </source>
</evidence>
<dbReference type="FunFam" id="3.40.50.10130:FF:000002">
    <property type="entry name" value="DNA repair endonuclease XPF"/>
    <property type="match status" value="1"/>
</dbReference>
<keyword evidence="3" id="KW-0540">Nuclease</keyword>
<evidence type="ECO:0000256" key="8">
    <source>
        <dbReference type="ARBA" id="ARBA00023204"/>
    </source>
</evidence>
<feature type="region of interest" description="Disordered" evidence="11">
    <location>
        <begin position="1"/>
        <end position="62"/>
    </location>
</feature>
<comment type="subcellular location">
    <subcellularLocation>
        <location evidence="1">Nucleus</location>
    </subcellularLocation>
</comment>
<keyword evidence="13" id="KW-1185">Reference proteome</keyword>
<dbReference type="GO" id="GO:0000014">
    <property type="term" value="F:single-stranded DNA endodeoxyribonuclease activity"/>
    <property type="evidence" value="ECO:0007669"/>
    <property type="project" value="TreeGrafter"/>
</dbReference>
<evidence type="ECO:0000256" key="7">
    <source>
        <dbReference type="ARBA" id="ARBA00023125"/>
    </source>
</evidence>
<keyword evidence="5" id="KW-0227">DNA damage</keyword>
<evidence type="ECO:0000256" key="5">
    <source>
        <dbReference type="ARBA" id="ARBA00022763"/>
    </source>
</evidence>
<dbReference type="SUPFAM" id="SSF52980">
    <property type="entry name" value="Restriction endonuclease-like"/>
    <property type="match status" value="1"/>
</dbReference>
<dbReference type="Gene3D" id="3.40.50.10130">
    <property type="match status" value="1"/>
</dbReference>
<dbReference type="Proteomes" id="UP000887566">
    <property type="component" value="Unplaced"/>
</dbReference>
<evidence type="ECO:0000256" key="2">
    <source>
        <dbReference type="ARBA" id="ARBA00010015"/>
    </source>
</evidence>
<dbReference type="CDD" id="cd20078">
    <property type="entry name" value="XPF_nuclease_XPF_euk"/>
    <property type="match status" value="1"/>
</dbReference>
<evidence type="ECO:0000256" key="4">
    <source>
        <dbReference type="ARBA" id="ARBA00022759"/>
    </source>
</evidence>
<reference evidence="14" key="1">
    <citation type="submission" date="2022-11" db="UniProtKB">
        <authorList>
            <consortium name="WormBaseParasite"/>
        </authorList>
    </citation>
    <scope>IDENTIFICATION</scope>
</reference>
<dbReference type="InterPro" id="IPR047520">
    <property type="entry name" value="XPF_nuclease"/>
</dbReference>
<dbReference type="PANTHER" id="PTHR10150">
    <property type="entry name" value="DNA REPAIR ENDONUCLEASE XPF"/>
    <property type="match status" value="1"/>
</dbReference>
<evidence type="ECO:0000256" key="3">
    <source>
        <dbReference type="ARBA" id="ARBA00022722"/>
    </source>
</evidence>
<keyword evidence="8" id="KW-0234">DNA repair</keyword>
<name>A0A914WVT3_9BILA</name>
<dbReference type="InterPro" id="IPR011335">
    <property type="entry name" value="Restrct_endonuc-II-like"/>
</dbReference>
<dbReference type="GO" id="GO:0003684">
    <property type="term" value="F:damaged DNA binding"/>
    <property type="evidence" value="ECO:0007669"/>
    <property type="project" value="TreeGrafter"/>
</dbReference>
<proteinExistence type="inferred from homology"/>
<evidence type="ECO:0000313" key="13">
    <source>
        <dbReference type="Proteomes" id="UP000887566"/>
    </source>
</evidence>
<feature type="region of interest" description="Disordered" evidence="11">
    <location>
        <begin position="154"/>
        <end position="180"/>
    </location>
</feature>